<dbReference type="HOGENOM" id="CLU_063283_3_0_1"/>
<dbReference type="AlphaFoldDB" id="A9TRP7"/>
<dbReference type="Gramene" id="Pp3c18_7440V3.2">
    <property type="protein sequence ID" value="Pp3c18_7440V3.2"/>
    <property type="gene ID" value="Pp3c18_7440"/>
</dbReference>
<dbReference type="EnsemblPlants" id="Pp3c18_7440V3.1">
    <property type="protein sequence ID" value="Pp3c18_7440V3.1"/>
    <property type="gene ID" value="Pp3c18_7440"/>
</dbReference>
<keyword evidence="7 8" id="KW-0472">Membrane</keyword>
<reference evidence="9 11" key="1">
    <citation type="journal article" date="2008" name="Science">
        <title>The Physcomitrella genome reveals evolutionary insights into the conquest of land by plants.</title>
        <authorList>
            <person name="Rensing S."/>
            <person name="Lang D."/>
            <person name="Zimmer A."/>
            <person name="Terry A."/>
            <person name="Salamov A."/>
            <person name="Shapiro H."/>
            <person name="Nishiyama T."/>
            <person name="Perroud P.-F."/>
            <person name="Lindquist E."/>
            <person name="Kamisugi Y."/>
            <person name="Tanahashi T."/>
            <person name="Sakakibara K."/>
            <person name="Fujita T."/>
            <person name="Oishi K."/>
            <person name="Shin-I T."/>
            <person name="Kuroki Y."/>
            <person name="Toyoda A."/>
            <person name="Suzuki Y."/>
            <person name="Hashimoto A."/>
            <person name="Yamaguchi K."/>
            <person name="Sugano A."/>
            <person name="Kohara Y."/>
            <person name="Fujiyama A."/>
            <person name="Anterola A."/>
            <person name="Aoki S."/>
            <person name="Ashton N."/>
            <person name="Barbazuk W.B."/>
            <person name="Barker E."/>
            <person name="Bennetzen J."/>
            <person name="Bezanilla M."/>
            <person name="Blankenship R."/>
            <person name="Cho S.H."/>
            <person name="Dutcher S."/>
            <person name="Estelle M."/>
            <person name="Fawcett J.A."/>
            <person name="Gundlach H."/>
            <person name="Hanada K."/>
            <person name="Heyl A."/>
            <person name="Hicks K.A."/>
            <person name="Hugh J."/>
            <person name="Lohr M."/>
            <person name="Mayer K."/>
            <person name="Melkozernov A."/>
            <person name="Murata T."/>
            <person name="Nelson D."/>
            <person name="Pils B."/>
            <person name="Prigge M."/>
            <person name="Reiss B."/>
            <person name="Renner T."/>
            <person name="Rombauts S."/>
            <person name="Rushton P."/>
            <person name="Sanderfoot A."/>
            <person name="Schween G."/>
            <person name="Shiu S.-H."/>
            <person name="Stueber K."/>
            <person name="Theodoulou F.L."/>
            <person name="Tu H."/>
            <person name="Van de Peer Y."/>
            <person name="Verrier P.J."/>
            <person name="Waters E."/>
            <person name="Wood A."/>
            <person name="Yang L."/>
            <person name="Cove D."/>
            <person name="Cuming A."/>
            <person name="Hasebe M."/>
            <person name="Lucas S."/>
            <person name="Mishler D.B."/>
            <person name="Reski R."/>
            <person name="Grigoriev I."/>
            <person name="Quatrano R.S."/>
            <person name="Boore J.L."/>
        </authorList>
    </citation>
    <scope>NUCLEOTIDE SEQUENCE [LARGE SCALE GENOMIC DNA]</scope>
    <source>
        <strain evidence="10 11">cv. Gransden 2004</strain>
    </source>
</reference>
<dbReference type="PaxDb" id="3218-PP1S299_37V6.1"/>
<evidence type="ECO:0008006" key="12">
    <source>
        <dbReference type="Google" id="ProtNLM"/>
    </source>
</evidence>
<evidence type="ECO:0000256" key="7">
    <source>
        <dbReference type="ARBA" id="ARBA00023136"/>
    </source>
</evidence>
<dbReference type="FunFam" id="1.20.5.340:FF:000029">
    <property type="entry name" value="Coiled-coil domain-containing protein 90-like"/>
    <property type="match status" value="1"/>
</dbReference>
<dbReference type="GO" id="GO:0016020">
    <property type="term" value="C:membrane"/>
    <property type="evidence" value="ECO:0007669"/>
    <property type="project" value="UniProtKB-SubCell"/>
</dbReference>
<dbReference type="InterPro" id="IPR024461">
    <property type="entry name" value="CCDC90-like"/>
</dbReference>
<dbReference type="Pfam" id="PF07798">
    <property type="entry name" value="CCDC90-like"/>
    <property type="match status" value="1"/>
</dbReference>
<organism evidence="9">
    <name type="scientific">Physcomitrium patens</name>
    <name type="common">Spreading-leaved earth moss</name>
    <name type="synonym">Physcomitrella patens</name>
    <dbReference type="NCBI Taxonomy" id="3218"/>
    <lineage>
        <taxon>Eukaryota</taxon>
        <taxon>Viridiplantae</taxon>
        <taxon>Streptophyta</taxon>
        <taxon>Embryophyta</taxon>
        <taxon>Bryophyta</taxon>
        <taxon>Bryophytina</taxon>
        <taxon>Bryopsida</taxon>
        <taxon>Funariidae</taxon>
        <taxon>Funariales</taxon>
        <taxon>Funariaceae</taxon>
        <taxon>Physcomitrium</taxon>
    </lineage>
</organism>
<protein>
    <recommendedName>
        <fullName evidence="12">DUF1640 domain-containing protein</fullName>
    </recommendedName>
</protein>
<keyword evidence="5" id="KW-0175">Coiled coil</keyword>
<feature type="transmembrane region" description="Helical" evidence="8">
    <location>
        <begin position="245"/>
        <end position="267"/>
    </location>
</feature>
<dbReference type="EnsemblPlants" id="Pp3c18_7440V3.2">
    <property type="protein sequence ID" value="Pp3c18_7440V3.2"/>
    <property type="gene ID" value="Pp3c18_7440"/>
</dbReference>
<dbReference type="PANTHER" id="PTHR14360">
    <property type="entry name" value="PROTEIN FMP32, MITOCHONDRIAL"/>
    <property type="match status" value="1"/>
</dbReference>
<evidence type="ECO:0000256" key="1">
    <source>
        <dbReference type="ARBA" id="ARBA00004173"/>
    </source>
</evidence>
<evidence type="ECO:0000256" key="6">
    <source>
        <dbReference type="ARBA" id="ARBA00023128"/>
    </source>
</evidence>
<name>A9TRP7_PHYPA</name>
<keyword evidence="4 8" id="KW-1133">Transmembrane helix</keyword>
<evidence type="ECO:0000256" key="3">
    <source>
        <dbReference type="ARBA" id="ARBA00022692"/>
    </source>
</evidence>
<evidence type="ECO:0000256" key="5">
    <source>
        <dbReference type="ARBA" id="ARBA00023054"/>
    </source>
</evidence>
<evidence type="ECO:0000313" key="10">
    <source>
        <dbReference type="EnsemblPlants" id="Pp3c18_7440V3.1"/>
    </source>
</evidence>
<dbReference type="Proteomes" id="UP000006727">
    <property type="component" value="Chromosome 18"/>
</dbReference>
<dbReference type="GO" id="GO:0005739">
    <property type="term" value="C:mitochondrion"/>
    <property type="evidence" value="ECO:0000318"/>
    <property type="project" value="GO_Central"/>
</dbReference>
<accession>A9TRP7</accession>
<reference evidence="10" key="3">
    <citation type="submission" date="2020-12" db="UniProtKB">
        <authorList>
            <consortium name="EnsemblPlants"/>
        </authorList>
    </citation>
    <scope>IDENTIFICATION</scope>
</reference>
<dbReference type="Gramene" id="Pp3c18_7440V3.1">
    <property type="protein sequence ID" value="Pp3c18_7440V3.1"/>
    <property type="gene ID" value="Pp3c18_7440"/>
</dbReference>
<dbReference type="OrthoDB" id="889336at2759"/>
<evidence type="ECO:0000313" key="11">
    <source>
        <dbReference type="Proteomes" id="UP000006727"/>
    </source>
</evidence>
<dbReference type="EMBL" id="ABEU02000018">
    <property type="protein sequence ID" value="PNR34944.1"/>
    <property type="molecule type" value="Genomic_DNA"/>
</dbReference>
<dbReference type="GeneID" id="112295237"/>
<evidence type="ECO:0000256" key="8">
    <source>
        <dbReference type="SAM" id="Phobius"/>
    </source>
</evidence>
<keyword evidence="3 8" id="KW-0812">Transmembrane</keyword>
<proteinExistence type="predicted"/>
<dbReference type="PANTHER" id="PTHR14360:SF1">
    <property type="entry name" value="PROTEIN FMP32, MITOCHONDRIAL"/>
    <property type="match status" value="1"/>
</dbReference>
<keyword evidence="11" id="KW-1185">Reference proteome</keyword>
<dbReference type="KEGG" id="ppp:112295237"/>
<dbReference type="eggNOG" id="KOG3156">
    <property type="taxonomic scope" value="Eukaryota"/>
</dbReference>
<gene>
    <name evidence="10" type="primary">LOC112295237</name>
    <name evidence="9" type="ORF">PHYPA_022843</name>
</gene>
<evidence type="ECO:0000256" key="2">
    <source>
        <dbReference type="ARBA" id="ARBA00004370"/>
    </source>
</evidence>
<dbReference type="Gene3D" id="1.20.5.340">
    <property type="match status" value="1"/>
</dbReference>
<keyword evidence="6" id="KW-0496">Mitochondrion</keyword>
<dbReference type="FunCoup" id="A9TRP7">
    <property type="interactions" value="3111"/>
</dbReference>
<dbReference type="RefSeq" id="XP_024402295.1">
    <property type="nucleotide sequence ID" value="XM_024546527.2"/>
</dbReference>
<dbReference type="OMA" id="NASCWNI"/>
<sequence>MAHAIGRAVRQQASQRSALNWSGEDGLACGVCSSVTRRFISSQPYAVDVNNVGAVIAPAPSVDGPFFPRAWSHVYSQNASQAVVPKGKRLFLVDTLALVRRLESQGMTPKQSEAITAVMTEVLNDSLENVGQTFTSVYEMQRSEMVAEAALSKFKGQMQSSQDHHFAMLQQELERLRTDIDKMRNESNYAIDKVTSGQRLDLNLERGRIRDELSTQSTETSNLTNKLDREIHSLKTQLEAAKFDVIKYCIGTIASVTAVGLGMLRLIM</sequence>
<evidence type="ECO:0000256" key="4">
    <source>
        <dbReference type="ARBA" id="ARBA00022989"/>
    </source>
</evidence>
<evidence type="ECO:0000313" key="9">
    <source>
        <dbReference type="EMBL" id="PNR34944.1"/>
    </source>
</evidence>
<reference evidence="9 11" key="2">
    <citation type="journal article" date="2018" name="Plant J.">
        <title>The Physcomitrella patens chromosome-scale assembly reveals moss genome structure and evolution.</title>
        <authorList>
            <person name="Lang D."/>
            <person name="Ullrich K.K."/>
            <person name="Murat F."/>
            <person name="Fuchs J."/>
            <person name="Jenkins J."/>
            <person name="Haas F.B."/>
            <person name="Piednoel M."/>
            <person name="Gundlach H."/>
            <person name="Van Bel M."/>
            <person name="Meyberg R."/>
            <person name="Vives C."/>
            <person name="Morata J."/>
            <person name="Symeonidi A."/>
            <person name="Hiss M."/>
            <person name="Muchero W."/>
            <person name="Kamisugi Y."/>
            <person name="Saleh O."/>
            <person name="Blanc G."/>
            <person name="Decker E.L."/>
            <person name="van Gessel N."/>
            <person name="Grimwood J."/>
            <person name="Hayes R.D."/>
            <person name="Graham S.W."/>
            <person name="Gunter L.E."/>
            <person name="McDaniel S.F."/>
            <person name="Hoernstein S.N.W."/>
            <person name="Larsson A."/>
            <person name="Li F.W."/>
            <person name="Perroud P.F."/>
            <person name="Phillips J."/>
            <person name="Ranjan P."/>
            <person name="Rokshar D.S."/>
            <person name="Rothfels C.J."/>
            <person name="Schneider L."/>
            <person name="Shu S."/>
            <person name="Stevenson D.W."/>
            <person name="Thummler F."/>
            <person name="Tillich M."/>
            <person name="Villarreal Aguilar J.C."/>
            <person name="Widiez T."/>
            <person name="Wong G.K."/>
            <person name="Wymore A."/>
            <person name="Zhang Y."/>
            <person name="Zimmer A.D."/>
            <person name="Quatrano R.S."/>
            <person name="Mayer K.F.X."/>
            <person name="Goodstein D."/>
            <person name="Casacuberta J.M."/>
            <person name="Vandepoele K."/>
            <person name="Reski R."/>
            <person name="Cuming A.C."/>
            <person name="Tuskan G.A."/>
            <person name="Maumus F."/>
            <person name="Salse J."/>
            <person name="Schmutz J."/>
            <person name="Rensing S.A."/>
        </authorList>
    </citation>
    <scope>NUCLEOTIDE SEQUENCE [LARGE SCALE GENOMIC DNA]</scope>
    <source>
        <strain evidence="10 11">cv. Gransden 2004</strain>
    </source>
</reference>
<comment type="subcellular location">
    <subcellularLocation>
        <location evidence="2">Membrane</location>
    </subcellularLocation>
    <subcellularLocation>
        <location evidence="1">Mitochondrion</location>
    </subcellularLocation>
</comment>